<sequence>MSSPSVNNLDHRTGPFRFFTPSGLGRSFFSSAPPGRPNPSLHITFRQTGRDRTGRFPFFRTPSGLTRLLFFPPSPIHDHRSTGPDRFAFFRTASVSSWVPLAIASVFLGCSGDRCSPSASGPPDRTVSPFSKVEWTQSRHFFPSPTLLPTCPRQAHTEIATAQPFRPRQLDLSEKNRNPRFSQISSN</sequence>
<reference evidence="2 3" key="1">
    <citation type="submission" date="2019-02" db="EMBL/GenBank/DDBJ databases">
        <title>Deep-cultivation of Planctomycetes and their phenomic and genomic characterization uncovers novel biology.</title>
        <authorList>
            <person name="Wiegand S."/>
            <person name="Jogler M."/>
            <person name="Boedeker C."/>
            <person name="Pinto D."/>
            <person name="Vollmers J."/>
            <person name="Rivas-Marin E."/>
            <person name="Kohn T."/>
            <person name="Peeters S.H."/>
            <person name="Heuer A."/>
            <person name="Rast P."/>
            <person name="Oberbeckmann S."/>
            <person name="Bunk B."/>
            <person name="Jeske O."/>
            <person name="Meyerdierks A."/>
            <person name="Storesund J.E."/>
            <person name="Kallscheuer N."/>
            <person name="Luecker S."/>
            <person name="Lage O.M."/>
            <person name="Pohl T."/>
            <person name="Merkel B.J."/>
            <person name="Hornburger P."/>
            <person name="Mueller R.-W."/>
            <person name="Bruemmer F."/>
            <person name="Labrenz M."/>
            <person name="Spormann A.M."/>
            <person name="Op Den Camp H."/>
            <person name="Overmann J."/>
            <person name="Amann R."/>
            <person name="Jetten M.S.M."/>
            <person name="Mascher T."/>
            <person name="Medema M.H."/>
            <person name="Devos D.P."/>
            <person name="Kaster A.-K."/>
            <person name="Ovreas L."/>
            <person name="Rohde M."/>
            <person name="Galperin M.Y."/>
            <person name="Jogler C."/>
        </authorList>
    </citation>
    <scope>NUCLEOTIDE SEQUENCE [LARGE SCALE GENOMIC DNA]</scope>
    <source>
        <strain evidence="2 3">Enr8</strain>
    </source>
</reference>
<feature type="compositionally biased region" description="Basic and acidic residues" evidence="1">
    <location>
        <begin position="168"/>
        <end position="177"/>
    </location>
</feature>
<evidence type="ECO:0000313" key="2">
    <source>
        <dbReference type="EMBL" id="TWT30069.1"/>
    </source>
</evidence>
<keyword evidence="3" id="KW-1185">Reference proteome</keyword>
<organism evidence="2 3">
    <name type="scientific">Blastopirellula retiformator</name>
    <dbReference type="NCBI Taxonomy" id="2527970"/>
    <lineage>
        <taxon>Bacteria</taxon>
        <taxon>Pseudomonadati</taxon>
        <taxon>Planctomycetota</taxon>
        <taxon>Planctomycetia</taxon>
        <taxon>Pirellulales</taxon>
        <taxon>Pirellulaceae</taxon>
        <taxon>Blastopirellula</taxon>
    </lineage>
</organism>
<evidence type="ECO:0000256" key="1">
    <source>
        <dbReference type="SAM" id="MobiDB-lite"/>
    </source>
</evidence>
<accession>A0A5C5UW25</accession>
<comment type="caution">
    <text evidence="2">The sequence shown here is derived from an EMBL/GenBank/DDBJ whole genome shotgun (WGS) entry which is preliminary data.</text>
</comment>
<proteinExistence type="predicted"/>
<name>A0A5C5UW25_9BACT</name>
<dbReference type="EMBL" id="SJPF01000006">
    <property type="protein sequence ID" value="TWT30069.1"/>
    <property type="molecule type" value="Genomic_DNA"/>
</dbReference>
<gene>
    <name evidence="2" type="ORF">Enr8_47260</name>
</gene>
<dbReference type="AlphaFoldDB" id="A0A5C5UW25"/>
<dbReference type="Proteomes" id="UP000318878">
    <property type="component" value="Unassembled WGS sequence"/>
</dbReference>
<feature type="region of interest" description="Disordered" evidence="1">
    <location>
        <begin position="163"/>
        <end position="187"/>
    </location>
</feature>
<evidence type="ECO:0000313" key="3">
    <source>
        <dbReference type="Proteomes" id="UP000318878"/>
    </source>
</evidence>
<protein>
    <submittedName>
        <fullName evidence="2">Uncharacterized protein</fullName>
    </submittedName>
</protein>